<accession>A0A2S2DNH0</accession>
<dbReference type="InterPro" id="IPR020846">
    <property type="entry name" value="MFS_dom"/>
</dbReference>
<sequence length="495" mass="53837">MTTIIKAQPTLETTEKIGYALGDLAANLIFQTLLTFLAFFYTDVYQISPNAAASIIFIGGLVGACFNPLMGIIADRTATRWGKFRPWILWTSVPFGLVAILAFSTPDLGERGKYIYALLTYILLMLVYSANNLPYSALSGVLTGSMADRNSLSSYRFVAVLVAQLVIQVLLLPLVLILGGGDKVAGFQTVMMFFAVAGTICFLITFFTTRERIVPTASQRSSIKQDVADLLRNRPWVVMLVLTILVFITLSLKGGMYIFYFRNFLQEAALGAFLSDVGFLSFIDGLNSLLTGMGLTQFHWPEDAATSGFSLFNAVGIILMIVGIGFSKPLADRFGKRDVFGAALLLAAVFRLSYYWIGPTSIGLVFGAQILYGLFYGITIPLLWAMIADVADYSEWKNNRRATALLFSAMIFGLKAGLSIGGALVAALLSAYGYDAALAVQSGQVADGVRLSVSVYAAIPFLLAVCCLAAYDIRKNTELQIERELGERRALAAQQ</sequence>
<dbReference type="InterPro" id="IPR001927">
    <property type="entry name" value="Na/Gal_symport"/>
</dbReference>
<dbReference type="Gene3D" id="1.20.1250.20">
    <property type="entry name" value="MFS general substrate transporter like domains"/>
    <property type="match status" value="1"/>
</dbReference>
<dbReference type="AlphaFoldDB" id="A0A2S2DNH0"/>
<dbReference type="PROSITE" id="PS50850">
    <property type="entry name" value="MFS"/>
    <property type="match status" value="1"/>
</dbReference>
<dbReference type="OrthoDB" id="181905at2"/>
<dbReference type="PANTHER" id="PTHR11328:SF24">
    <property type="entry name" value="MAJOR FACILITATOR SUPERFAMILY (MFS) PROFILE DOMAIN-CONTAINING PROTEIN"/>
    <property type="match status" value="1"/>
</dbReference>
<dbReference type="GO" id="GO:0008643">
    <property type="term" value="P:carbohydrate transport"/>
    <property type="evidence" value="ECO:0007669"/>
    <property type="project" value="InterPro"/>
</dbReference>
<dbReference type="NCBIfam" id="TIGR00792">
    <property type="entry name" value="gph"/>
    <property type="match status" value="1"/>
</dbReference>
<dbReference type="GO" id="GO:0006814">
    <property type="term" value="P:sodium ion transport"/>
    <property type="evidence" value="ECO:0007669"/>
    <property type="project" value="InterPro"/>
</dbReference>
<feature type="transmembrane region" description="Helical" evidence="5">
    <location>
        <begin position="403"/>
        <end position="433"/>
    </location>
</feature>
<feature type="transmembrane region" description="Helical" evidence="5">
    <location>
        <begin position="155"/>
        <end position="178"/>
    </location>
</feature>
<dbReference type="RefSeq" id="WP_109347211.1">
    <property type="nucleotide sequence ID" value="NZ_CP029343.1"/>
</dbReference>
<reference evidence="7 8" key="1">
    <citation type="submission" date="2018-05" db="EMBL/GenBank/DDBJ databases">
        <title>Complete genome sequence of Massilia oculi sp. nov. CCUG 43427T (=DSM 26321T), the type strain of M. oculi, and comparison with genome sequences of other Massilia strains.</title>
        <authorList>
            <person name="Zhu B."/>
        </authorList>
    </citation>
    <scope>NUCLEOTIDE SEQUENCE [LARGE SCALE GENOMIC DNA]</scope>
    <source>
        <strain evidence="7 8">CCUG 43427</strain>
    </source>
</reference>
<dbReference type="EMBL" id="CP029343">
    <property type="protein sequence ID" value="AWL06912.1"/>
    <property type="molecule type" value="Genomic_DNA"/>
</dbReference>
<dbReference type="GO" id="GO:0005886">
    <property type="term" value="C:plasma membrane"/>
    <property type="evidence" value="ECO:0007669"/>
    <property type="project" value="TreeGrafter"/>
</dbReference>
<evidence type="ECO:0000256" key="5">
    <source>
        <dbReference type="SAM" id="Phobius"/>
    </source>
</evidence>
<feature type="transmembrane region" description="Helical" evidence="5">
    <location>
        <begin position="190"/>
        <end position="208"/>
    </location>
</feature>
<evidence type="ECO:0000256" key="3">
    <source>
        <dbReference type="ARBA" id="ARBA00022989"/>
    </source>
</evidence>
<feature type="transmembrane region" description="Helical" evidence="5">
    <location>
        <begin position="86"/>
        <end position="103"/>
    </location>
</feature>
<dbReference type="InterPro" id="IPR036259">
    <property type="entry name" value="MFS_trans_sf"/>
</dbReference>
<feature type="transmembrane region" description="Helical" evidence="5">
    <location>
        <begin position="53"/>
        <end position="74"/>
    </location>
</feature>
<feature type="transmembrane region" description="Helical" evidence="5">
    <location>
        <begin position="115"/>
        <end position="135"/>
    </location>
</feature>
<evidence type="ECO:0000256" key="2">
    <source>
        <dbReference type="ARBA" id="ARBA00022692"/>
    </source>
</evidence>
<evidence type="ECO:0000259" key="6">
    <source>
        <dbReference type="PROSITE" id="PS50850"/>
    </source>
</evidence>
<dbReference type="SUPFAM" id="SSF103473">
    <property type="entry name" value="MFS general substrate transporter"/>
    <property type="match status" value="1"/>
</dbReference>
<evidence type="ECO:0000256" key="1">
    <source>
        <dbReference type="ARBA" id="ARBA00009617"/>
    </source>
</evidence>
<comment type="similarity">
    <text evidence="1">Belongs to the sodium:galactoside symporter (TC 2.A.2) family.</text>
</comment>
<dbReference type="CDD" id="cd17332">
    <property type="entry name" value="MFS_MelB_like"/>
    <property type="match status" value="1"/>
</dbReference>
<keyword evidence="3 5" id="KW-1133">Transmembrane helix</keyword>
<feature type="transmembrane region" description="Helical" evidence="5">
    <location>
        <begin position="369"/>
        <end position="391"/>
    </location>
</feature>
<evidence type="ECO:0000256" key="4">
    <source>
        <dbReference type="ARBA" id="ARBA00023136"/>
    </source>
</evidence>
<keyword evidence="2 5" id="KW-0812">Transmembrane</keyword>
<feature type="transmembrane region" description="Helical" evidence="5">
    <location>
        <begin position="339"/>
        <end position="357"/>
    </location>
</feature>
<feature type="transmembrane region" description="Helical" evidence="5">
    <location>
        <begin position="453"/>
        <end position="473"/>
    </location>
</feature>
<feature type="transmembrane region" description="Helical" evidence="5">
    <location>
        <begin position="309"/>
        <end position="327"/>
    </location>
</feature>
<keyword evidence="8" id="KW-1185">Reference proteome</keyword>
<feature type="transmembrane region" description="Helical" evidence="5">
    <location>
        <begin position="236"/>
        <end position="261"/>
    </location>
</feature>
<dbReference type="Proteomes" id="UP000245820">
    <property type="component" value="Chromosome"/>
</dbReference>
<dbReference type="PANTHER" id="PTHR11328">
    <property type="entry name" value="MAJOR FACILITATOR SUPERFAMILY DOMAIN-CONTAINING PROTEIN"/>
    <property type="match status" value="1"/>
</dbReference>
<dbReference type="Pfam" id="PF13347">
    <property type="entry name" value="MFS_2"/>
    <property type="match status" value="2"/>
</dbReference>
<proteinExistence type="inferred from homology"/>
<keyword evidence="4 5" id="KW-0472">Membrane</keyword>
<feature type="domain" description="Major facilitator superfamily (MFS) profile" evidence="6">
    <location>
        <begin position="264"/>
        <end position="495"/>
    </location>
</feature>
<dbReference type="KEGG" id="mtim:DIR46_22415"/>
<organism evidence="7 8">
    <name type="scientific">Massilia oculi</name>
    <dbReference type="NCBI Taxonomy" id="945844"/>
    <lineage>
        <taxon>Bacteria</taxon>
        <taxon>Pseudomonadati</taxon>
        <taxon>Pseudomonadota</taxon>
        <taxon>Betaproteobacteria</taxon>
        <taxon>Burkholderiales</taxon>
        <taxon>Oxalobacteraceae</taxon>
        <taxon>Telluria group</taxon>
        <taxon>Massilia</taxon>
    </lineage>
</organism>
<name>A0A2S2DNH0_9BURK</name>
<evidence type="ECO:0000313" key="7">
    <source>
        <dbReference type="EMBL" id="AWL06912.1"/>
    </source>
</evidence>
<dbReference type="GO" id="GO:0015293">
    <property type="term" value="F:symporter activity"/>
    <property type="evidence" value="ECO:0007669"/>
    <property type="project" value="InterPro"/>
</dbReference>
<dbReference type="InterPro" id="IPR039672">
    <property type="entry name" value="MFS_2"/>
</dbReference>
<protein>
    <submittedName>
        <fullName evidence="7">MFS transporter</fullName>
    </submittedName>
</protein>
<gene>
    <name evidence="7" type="ORF">DIR46_22415</name>
</gene>
<feature type="transmembrane region" description="Helical" evidence="5">
    <location>
        <begin position="17"/>
        <end position="41"/>
    </location>
</feature>
<evidence type="ECO:0000313" key="8">
    <source>
        <dbReference type="Proteomes" id="UP000245820"/>
    </source>
</evidence>